<dbReference type="InterPro" id="IPR033469">
    <property type="entry name" value="CYTH-like_dom_sf"/>
</dbReference>
<evidence type="ECO:0000256" key="2">
    <source>
        <dbReference type="ARBA" id="ARBA00022801"/>
    </source>
</evidence>
<evidence type="ECO:0000313" key="7">
    <source>
        <dbReference type="Proteomes" id="UP000315496"/>
    </source>
</evidence>
<evidence type="ECO:0000256" key="1">
    <source>
        <dbReference type="ARBA" id="ARBA00022664"/>
    </source>
</evidence>
<keyword evidence="7" id="KW-1185">Reference proteome</keyword>
<name>A0A4Z1SQI5_GIAMU</name>
<dbReference type="EC" id="3.6.1.74" evidence="3"/>
<evidence type="ECO:0000313" key="6">
    <source>
        <dbReference type="EMBL" id="TNJ28112.1"/>
    </source>
</evidence>
<dbReference type="VEuPathDB" id="GiardiaDB:GMRT_15175"/>
<dbReference type="OrthoDB" id="10249789at2759"/>
<dbReference type="GO" id="GO:0004651">
    <property type="term" value="F:polynucleotide 5'-phosphatase activity"/>
    <property type="evidence" value="ECO:0007669"/>
    <property type="project" value="InterPro"/>
</dbReference>
<dbReference type="Proteomes" id="UP000315496">
    <property type="component" value="Chromosome 2"/>
</dbReference>
<dbReference type="EMBL" id="VDLU01000002">
    <property type="protein sequence ID" value="TNJ28112.1"/>
    <property type="molecule type" value="Genomic_DNA"/>
</dbReference>
<protein>
    <recommendedName>
        <fullName evidence="3">mRNA 5'-phosphatase</fullName>
        <ecNumber evidence="3">3.6.1.74</ecNumber>
    </recommendedName>
</protein>
<evidence type="ECO:0000256" key="3">
    <source>
        <dbReference type="ARBA" id="ARBA00035028"/>
    </source>
</evidence>
<accession>A0A4Z1SQI5</accession>
<feature type="domain" description="mRNA triphosphatase Cet1-like" evidence="5">
    <location>
        <begin position="95"/>
        <end position="254"/>
    </location>
</feature>
<reference evidence="6 7" key="1">
    <citation type="submission" date="2019-05" db="EMBL/GenBank/DDBJ databases">
        <title>The compact genome of Giardia muris reveals important steps in the evolution of intestinal protozoan parasites.</title>
        <authorList>
            <person name="Xu F."/>
            <person name="Jimenez-Gonzalez A."/>
            <person name="Einarsson E."/>
            <person name="Astvaldsson A."/>
            <person name="Peirasmaki D."/>
            <person name="Eckmann L."/>
            <person name="Andersson J.O."/>
            <person name="Svard S.G."/>
            <person name="Jerlstrom-Hultqvist J."/>
        </authorList>
    </citation>
    <scope>NUCLEOTIDE SEQUENCE [LARGE SCALE GENOMIC DNA]</scope>
    <source>
        <strain evidence="6 7">Roberts-Thomson</strain>
    </source>
</reference>
<dbReference type="Pfam" id="PF02940">
    <property type="entry name" value="mRNA_triPase"/>
    <property type="match status" value="1"/>
</dbReference>
<sequence length="295" mass="34257">MSLIPRVLRLPITEALIFHNILCQRRCELLRDQHSTEFEFRLGRLLFHRQRAQPGDIHFVTEALVRRDLRLDDDMMRAIANGEEPILPEASAPDRAHHFDDNIGRQAFDRLMQALRAAEKQPDTEILEIKELVFEQDLYEFKIGDRRIGNYRVRRDRDTQKVLEDSCKIQFDVSDLHYPAPYAYDVRFAIAKEFDVADDVKEKLKAKNQTIKRSLRRRTSFRTKNFIIDLTKAEQLDEERLSTGDVTYHAELEVLHETFLFIPSDQTFAGVVDGLVANAQGLLQCASGLIDLYPS</sequence>
<comment type="catalytic activity">
    <reaction evidence="4">
        <text>a 5'-end triphospho-ribonucleoside in mRNA + H2O = a 5'-end diphospho-ribonucleoside in mRNA + phosphate + H(+)</text>
        <dbReference type="Rhea" id="RHEA:67004"/>
        <dbReference type="Rhea" id="RHEA-COMP:17164"/>
        <dbReference type="Rhea" id="RHEA-COMP:17165"/>
        <dbReference type="ChEBI" id="CHEBI:15377"/>
        <dbReference type="ChEBI" id="CHEBI:15378"/>
        <dbReference type="ChEBI" id="CHEBI:43474"/>
        <dbReference type="ChEBI" id="CHEBI:167616"/>
        <dbReference type="ChEBI" id="CHEBI:167618"/>
        <dbReference type="EC" id="3.6.1.74"/>
    </reaction>
    <physiologicalReaction direction="left-to-right" evidence="4">
        <dbReference type="Rhea" id="RHEA:67005"/>
    </physiologicalReaction>
</comment>
<organism evidence="6 7">
    <name type="scientific">Giardia muris</name>
    <dbReference type="NCBI Taxonomy" id="5742"/>
    <lineage>
        <taxon>Eukaryota</taxon>
        <taxon>Metamonada</taxon>
        <taxon>Diplomonadida</taxon>
        <taxon>Hexamitidae</taxon>
        <taxon>Giardiinae</taxon>
        <taxon>Giardia</taxon>
    </lineage>
</organism>
<gene>
    <name evidence="6" type="ORF">GMRT_15175</name>
</gene>
<dbReference type="GO" id="GO:0140818">
    <property type="term" value="F:mRNA 5'-triphosphate monophosphatase activity"/>
    <property type="evidence" value="ECO:0007669"/>
    <property type="project" value="UniProtKB-EC"/>
</dbReference>
<evidence type="ECO:0000259" key="5">
    <source>
        <dbReference type="Pfam" id="PF02940"/>
    </source>
</evidence>
<comment type="caution">
    <text evidence="6">The sequence shown here is derived from an EMBL/GenBank/DDBJ whole genome shotgun (WGS) entry which is preliminary data.</text>
</comment>
<keyword evidence="1" id="KW-0507">mRNA processing</keyword>
<dbReference type="GO" id="GO:0006397">
    <property type="term" value="P:mRNA processing"/>
    <property type="evidence" value="ECO:0007669"/>
    <property type="project" value="UniProtKB-KW"/>
</dbReference>
<proteinExistence type="predicted"/>
<dbReference type="Gene3D" id="3.20.100.10">
    <property type="entry name" value="mRNA triphosphatase Cet1-like"/>
    <property type="match status" value="1"/>
</dbReference>
<dbReference type="InterPro" id="IPR037009">
    <property type="entry name" value="mRNA_triPase_Cet1_sf"/>
</dbReference>
<dbReference type="SUPFAM" id="SSF55154">
    <property type="entry name" value="CYTH-like phosphatases"/>
    <property type="match status" value="1"/>
</dbReference>
<dbReference type="InterPro" id="IPR004206">
    <property type="entry name" value="mRNA_triPase_Cet1"/>
</dbReference>
<keyword evidence="2" id="KW-0378">Hydrolase</keyword>
<dbReference type="AlphaFoldDB" id="A0A4Z1SQI5"/>
<evidence type="ECO:0000256" key="4">
    <source>
        <dbReference type="ARBA" id="ARBA00047740"/>
    </source>
</evidence>